<feature type="transmembrane region" description="Helical" evidence="1">
    <location>
        <begin position="81"/>
        <end position="99"/>
    </location>
</feature>
<keyword evidence="1" id="KW-0472">Membrane</keyword>
<proteinExistence type="predicted"/>
<dbReference type="PANTHER" id="PTHR16214">
    <property type="entry name" value="TRANSMEMBRANE PROTEIN 260"/>
    <property type="match status" value="1"/>
</dbReference>
<dbReference type="RefSeq" id="WP_090250242.1">
    <property type="nucleotide sequence ID" value="NZ_FPAS01000004.1"/>
</dbReference>
<dbReference type="InterPro" id="IPR052724">
    <property type="entry name" value="GT117_domain-containing"/>
</dbReference>
<feature type="transmembrane region" description="Helical" evidence="1">
    <location>
        <begin position="639"/>
        <end position="657"/>
    </location>
</feature>
<dbReference type="PANTHER" id="PTHR16214:SF3">
    <property type="entry name" value="TRANSMEMBRANE PROTEIN 260"/>
    <property type="match status" value="1"/>
</dbReference>
<protein>
    <recommendedName>
        <fullName evidence="4">DUF2723 domain-containing protein</fullName>
    </recommendedName>
</protein>
<feature type="transmembrane region" description="Helical" evidence="1">
    <location>
        <begin position="696"/>
        <end position="714"/>
    </location>
</feature>
<feature type="transmembrane region" description="Helical" evidence="1">
    <location>
        <begin position="300"/>
        <end position="319"/>
    </location>
</feature>
<name>A0A1I7AYE0_9FLAO</name>
<organism evidence="2 3">
    <name type="scientific">Lishizhenia tianjinensis</name>
    <dbReference type="NCBI Taxonomy" id="477690"/>
    <lineage>
        <taxon>Bacteria</taxon>
        <taxon>Pseudomonadati</taxon>
        <taxon>Bacteroidota</taxon>
        <taxon>Flavobacteriia</taxon>
        <taxon>Flavobacteriales</taxon>
        <taxon>Crocinitomicaceae</taxon>
        <taxon>Lishizhenia</taxon>
    </lineage>
</organism>
<dbReference type="Pfam" id="PF11028">
    <property type="entry name" value="TMEM260-like"/>
    <property type="match status" value="1"/>
</dbReference>
<dbReference type="OrthoDB" id="9807602at2"/>
<feature type="transmembrane region" description="Helical" evidence="1">
    <location>
        <begin position="225"/>
        <end position="245"/>
    </location>
</feature>
<evidence type="ECO:0000256" key="1">
    <source>
        <dbReference type="SAM" id="Phobius"/>
    </source>
</evidence>
<dbReference type="STRING" id="477690.SAMN05216474_2396"/>
<feature type="transmembrane region" description="Helical" evidence="1">
    <location>
        <begin position="576"/>
        <end position="594"/>
    </location>
</feature>
<keyword evidence="1" id="KW-1133">Transmembrane helix</keyword>
<evidence type="ECO:0008006" key="4">
    <source>
        <dbReference type="Google" id="ProtNLM"/>
    </source>
</evidence>
<feature type="transmembrane region" description="Helical" evidence="1">
    <location>
        <begin position="552"/>
        <end position="569"/>
    </location>
</feature>
<keyword evidence="1" id="KW-0812">Transmembrane</keyword>
<dbReference type="EMBL" id="FPAS01000004">
    <property type="protein sequence ID" value="SFT79945.1"/>
    <property type="molecule type" value="Genomic_DNA"/>
</dbReference>
<feature type="transmembrane region" description="Helical" evidence="1">
    <location>
        <begin position="606"/>
        <end position="627"/>
    </location>
</feature>
<evidence type="ECO:0000313" key="2">
    <source>
        <dbReference type="EMBL" id="SFT79945.1"/>
    </source>
</evidence>
<dbReference type="Proteomes" id="UP000236454">
    <property type="component" value="Unassembled WGS sequence"/>
</dbReference>
<feature type="transmembrane region" description="Helical" evidence="1">
    <location>
        <begin position="7"/>
        <end position="24"/>
    </location>
</feature>
<feature type="transmembrane region" description="Helical" evidence="1">
    <location>
        <begin position="265"/>
        <end position="288"/>
    </location>
</feature>
<gene>
    <name evidence="2" type="ORF">SAMN05216474_2396</name>
</gene>
<reference evidence="2 3" key="1">
    <citation type="submission" date="2016-10" db="EMBL/GenBank/DDBJ databases">
        <authorList>
            <person name="de Groot N.N."/>
        </authorList>
    </citation>
    <scope>NUCLEOTIDE SEQUENCE [LARGE SCALE GENOMIC DNA]</scope>
    <source>
        <strain evidence="2 3">CGMCC 1.7005</strain>
    </source>
</reference>
<dbReference type="InterPro" id="IPR021280">
    <property type="entry name" value="TMEM260-like"/>
</dbReference>
<feature type="transmembrane region" description="Helical" evidence="1">
    <location>
        <begin position="114"/>
        <end position="133"/>
    </location>
</feature>
<evidence type="ECO:0000313" key="3">
    <source>
        <dbReference type="Proteomes" id="UP000236454"/>
    </source>
</evidence>
<feature type="transmembrane region" description="Helical" evidence="1">
    <location>
        <begin position="663"/>
        <end position="684"/>
    </location>
</feature>
<sequence length="1360" mass="153807">MNYKSLNVTIGWLVFLIATAVYFITLEDTVSLWDCGEYITAAYKLEVGHPPGAPLFMLFGRLFTFFTSPESAALWINRMSALSSSFSILFMFWSITMLAKKMAFNGGNRTLSKAQQIAILGSGVVGALAYTFTESFWFSAVEGEVYAMSSLFTAVIFWALLKWDEETSAIKHGELSPEIRPMRWMILIMFLFGLAIGVHLLGLLVLPCMAYVIMFNYKEKVDLKTFILTGVIGVVVLGFVQNGVIPKTIDLASSMEVWFKNSLGLPFMSGAITFFVILFGLLVFGLYFTRKKDWRFANSAILGLIVLFIGYGSFATIVIRSDANPPLDENNPENLVTLHAYLKREQYGSWPIGYGPYWNSKMNEDRSKWGDRSPFYDRRFVITSKGGAEIKSFKEEKDALAYVEESGKSYDIVEKYFETNANSRENQVPTYSQNTIFPRMFFSSDANKINGYKQWSGYDENRRVKSSQLGSDEKPLPTFANNIQYFLDYQVGWMYMRYFMWNFAGRQNDIQGHGDAMRGNYKSGFDFLDEQRLGAMGENEPHPSKSNPSNNSFYFLPLIFGLIGMFFHYRKAPKDAFVVTLLFFFTGFAILVYLNQKPFEPRERDYAYAASFYAFAFWIGLSVYGLFEAYKNFTKEDRSKLFASAGVLLAFCAAIAFGEGMNVILSGIVIVAIAFAIIFLFVIMNKMVKNSSGASIGAIVIAMVAPIILGVQGWDDHDRSDRYFARDLAYNYLIGCEQNSILFTNGDNDTFPLWYLQEVEGKRTDVRVCNLSLMQTDWYTNQMKMRAYDSDPLPIKFTEDQILMHAGSSDVIELNNYFLKDLSTRKPELFKEVMELKIKHNTVAFNRAILSFRSSLANAMGSMTAKSAKMNQNLPVLQAKLMETLENPGIEDYLTITGTVDKILDMYQKGELEADRNLIQQLFEASQNWESSFDYLPAKYVMAFLRNDDYMFTAPNNGGTVRFFPSKGLIFDIDADKVVKSGLITEGEKEMCPEEMRISFAKGPVFRSDVSRLTREEVMMLDAIVNSEWERAVYYSSPYGSDVSKAFYQAGALVQSGSVYALTPLRGQAAKTNSRLATYDCYMNEYRFGNLKGESVVADYYVRRHTNQYRRDFFQLASDYEEIYSTKYGQQVRAIDAQLGNLELLNNPSDQARIDSLKTQRDQLLKEGEAVRDTVLMILNKSLEEIPLDKVLDMGEPMANGGLTVRVNNGGSIQPQQIAPNYIDGVVANYIIMMYQVDANEEADALAKQYLEQLETYVNFFENSSAEMAYLNSKDFISSTTNLLRVVATVNSASASNEALVEYANGLENRLTSAVEGIVKGLKEQERGQRVVGGSRATEFYYIYSAMQQQILGAGPVDPI</sequence>
<feature type="transmembrane region" description="Helical" evidence="1">
    <location>
        <begin position="183"/>
        <end position="213"/>
    </location>
</feature>
<accession>A0A1I7AYE0</accession>
<keyword evidence="3" id="KW-1185">Reference proteome</keyword>